<dbReference type="InterPro" id="IPR000639">
    <property type="entry name" value="Epox_hydrolase-like"/>
</dbReference>
<comment type="caution">
    <text evidence="4">The sequence shown here is derived from an EMBL/GenBank/DDBJ whole genome shotgun (WGS) entry which is preliminary data.</text>
</comment>
<sequence length="333" mass="37147">MKGSRVIGAMLLLLWSVSLTAEMIPTQSPSVQFINQHISDPALQFSDHSIDVDGQRLHYVSAGTGKLILFYHGFPSYWYMWKNQLLDLAADYRVVAVDGLGANLSAKPNKLEPYHISALSRQLKALVEALVGDEGFVLVGHDWGGALAWSYAQQYPQGLDKLVVLNAPPTNLFLELLRSNPDQRKASTYIASLKNAAQNQTVDQKYANRMASFAYRSMINRGLISASEGELYKTALTRPGAVVGGIKWYQANIPELDKITDDDFWPSIKASTEVESMLIWGEDDTTFVSAFIDQLPNYAKDLRIEVLPGVRHWPPLEAPDKVNHLIREFIEAP</sequence>
<feature type="chain" id="PRO_5021781904" evidence="2">
    <location>
        <begin position="22"/>
        <end position="333"/>
    </location>
</feature>
<dbReference type="PRINTS" id="PR00111">
    <property type="entry name" value="ABHYDROLASE"/>
</dbReference>
<feature type="signal peptide" evidence="2">
    <location>
        <begin position="1"/>
        <end position="21"/>
    </location>
</feature>
<dbReference type="Pfam" id="PF00561">
    <property type="entry name" value="Abhydrolase_1"/>
    <property type="match status" value="1"/>
</dbReference>
<dbReference type="InterPro" id="IPR029058">
    <property type="entry name" value="AB_hydrolase_fold"/>
</dbReference>
<name>A0A520MPD9_9GAMM</name>
<gene>
    <name evidence="4" type="ORF">EVB03_01620</name>
</gene>
<dbReference type="AlphaFoldDB" id="A0A520MPD9"/>
<proteinExistence type="predicted"/>
<dbReference type="InterPro" id="IPR000073">
    <property type="entry name" value="AB_hydrolase_1"/>
</dbReference>
<evidence type="ECO:0000313" key="4">
    <source>
        <dbReference type="EMBL" id="RZO23084.1"/>
    </source>
</evidence>
<evidence type="ECO:0000259" key="3">
    <source>
        <dbReference type="Pfam" id="PF00561"/>
    </source>
</evidence>
<dbReference type="GO" id="GO:0016787">
    <property type="term" value="F:hydrolase activity"/>
    <property type="evidence" value="ECO:0007669"/>
    <property type="project" value="UniProtKB-KW"/>
</dbReference>
<dbReference type="Gene3D" id="3.40.50.1820">
    <property type="entry name" value="alpha/beta hydrolase"/>
    <property type="match status" value="1"/>
</dbReference>
<evidence type="ECO:0000256" key="2">
    <source>
        <dbReference type="SAM" id="SignalP"/>
    </source>
</evidence>
<organism evidence="4 5">
    <name type="scientific">SAR92 clade bacterium</name>
    <dbReference type="NCBI Taxonomy" id="2315479"/>
    <lineage>
        <taxon>Bacteria</taxon>
        <taxon>Pseudomonadati</taxon>
        <taxon>Pseudomonadota</taxon>
        <taxon>Gammaproteobacteria</taxon>
        <taxon>Cellvibrionales</taxon>
        <taxon>Porticoccaceae</taxon>
        <taxon>SAR92 clade</taxon>
    </lineage>
</organism>
<dbReference type="Proteomes" id="UP000315889">
    <property type="component" value="Unassembled WGS sequence"/>
</dbReference>
<reference evidence="4 5" key="1">
    <citation type="submission" date="2019-02" db="EMBL/GenBank/DDBJ databases">
        <title>Prokaryotic population dynamics and viral predation in marine succession experiment using metagenomics: the confinement effect.</title>
        <authorList>
            <person name="Haro-Moreno J.M."/>
            <person name="Rodriguez-Valera F."/>
            <person name="Lopez-Perez M."/>
        </authorList>
    </citation>
    <scope>NUCLEOTIDE SEQUENCE [LARGE SCALE GENOMIC DNA]</scope>
    <source>
        <strain evidence="4">MED-G170</strain>
    </source>
</reference>
<evidence type="ECO:0000313" key="5">
    <source>
        <dbReference type="Proteomes" id="UP000315889"/>
    </source>
</evidence>
<accession>A0A520MPD9</accession>
<dbReference type="PANTHER" id="PTHR43329">
    <property type="entry name" value="EPOXIDE HYDROLASE"/>
    <property type="match status" value="1"/>
</dbReference>
<keyword evidence="2" id="KW-0732">Signal</keyword>
<dbReference type="PRINTS" id="PR00412">
    <property type="entry name" value="EPOXHYDRLASE"/>
</dbReference>
<protein>
    <submittedName>
        <fullName evidence="4">Alpha/beta hydrolase</fullName>
    </submittedName>
</protein>
<evidence type="ECO:0000256" key="1">
    <source>
        <dbReference type="ARBA" id="ARBA00022801"/>
    </source>
</evidence>
<dbReference type="SUPFAM" id="SSF53474">
    <property type="entry name" value="alpha/beta-Hydrolases"/>
    <property type="match status" value="1"/>
</dbReference>
<feature type="domain" description="AB hydrolase-1" evidence="3">
    <location>
        <begin position="67"/>
        <end position="319"/>
    </location>
</feature>
<keyword evidence="1 4" id="KW-0378">Hydrolase</keyword>
<dbReference type="EMBL" id="SHBP01000001">
    <property type="protein sequence ID" value="RZO23084.1"/>
    <property type="molecule type" value="Genomic_DNA"/>
</dbReference>